<evidence type="ECO:0000313" key="2">
    <source>
        <dbReference type="EMBL" id="AAK14499.1"/>
    </source>
</evidence>
<name>Q8QNJ7_ESV1K</name>
<reference evidence="2 3" key="4">
    <citation type="journal article" date="2000" name="Virology">
        <title>The brown algal virus EsV-1 particle contains a putative hybrid histidine kinase.</title>
        <authorList>
            <person name="Delaroque N."/>
            <person name="Wolf S."/>
            <person name="Muller D.G."/>
            <person name="Knippers R."/>
        </authorList>
    </citation>
    <scope>NUCLEOTIDE SEQUENCE [LARGE SCALE GENOMIC DNA]</scope>
    <source>
        <strain evidence="3">Isolate New Zealand/Kaikoura/1988</strain>
    </source>
</reference>
<gene>
    <name evidence="2" type="primary">ORF 76</name>
</gene>
<evidence type="ECO:0000256" key="1">
    <source>
        <dbReference type="SAM" id="MobiDB-lite"/>
    </source>
</evidence>
<protein>
    <submittedName>
        <fullName evidence="2">EsV-1-76</fullName>
    </submittedName>
</protein>
<reference evidence="2 3" key="1">
    <citation type="journal article" date="1995" name="Virology">
        <title>Coat protein of the Ectocarpus siliculosus virus.</title>
        <authorList>
            <person name="Klein M."/>
            <person name="Lanka S.T."/>
            <person name="Knippers R."/>
            <person name="Muller D.G."/>
        </authorList>
    </citation>
    <scope>NUCLEOTIDE SEQUENCE [LARGE SCALE GENOMIC DNA]</scope>
    <source>
        <strain evidence="3">Isolate New Zealand/Kaikoura/1988</strain>
    </source>
</reference>
<organismHost>
    <name type="scientific">Ectocarpus siliculosus</name>
    <name type="common">Brown alga</name>
    <name type="synonym">Conferva siliculosa</name>
    <dbReference type="NCBI Taxonomy" id="2880"/>
</organismHost>
<reference evidence="2 3" key="3">
    <citation type="journal article" date="2000" name="Virology">
        <title>Characterization and immunolocalization of major structural proteins in the brown algal virus EsV-1.</title>
        <authorList>
            <person name="Delaroque N."/>
            <person name="Wolf S."/>
            <person name="Muller D.G."/>
            <person name="Knippers R."/>
        </authorList>
    </citation>
    <scope>NUCLEOTIDE SEQUENCE [LARGE SCALE GENOMIC DNA]</scope>
    <source>
        <strain evidence="3">Isolate New Zealand/Kaikoura/1988</strain>
    </source>
</reference>
<sequence>MASKTNMNLTYKTFPDVDFSAIKFDGIRAGKNGMKFASLVGGNGRRLVAETPAMRIPWNTEIRKSEETGQCSSKIALSFQGMSDDQADDGKLRRFFNFLNGVDERVKELAVQNKSELWQKAMDEGKIEAYFQSSVKASTNDKYPPTFQGKIPLQEGKNPSSEDVNEAMDMKIVVFRKDKTPVSPKELKGGCLASVIAEASYVWCTPMMIGISWIVKFVLVEPKPSETEFQFTDMDEFADIKDSPCGNKRKRDADDNDDDADFENEDENENKDEDEDLTEDEDDEEEEFK</sequence>
<evidence type="ECO:0000313" key="3">
    <source>
        <dbReference type="Proteomes" id="UP000000864"/>
    </source>
</evidence>
<proteinExistence type="predicted"/>
<dbReference type="KEGG" id="vg:920611"/>
<organism evidence="2 3">
    <name type="scientific">Ectocarpus siliculosus virus 1 (isolate New Zealand/Kaikoura/1988)</name>
    <name type="common">EsV-1</name>
    <dbReference type="NCBI Taxonomy" id="654926"/>
    <lineage>
        <taxon>Viruses</taxon>
        <taxon>Varidnaviria</taxon>
        <taxon>Bamfordvirae</taxon>
        <taxon>Nucleocytoviricota</taxon>
        <taxon>Megaviricetes</taxon>
        <taxon>Algavirales</taxon>
        <taxon>Phycodnaviridae</taxon>
        <taxon>Phaeovirus</taxon>
        <taxon>Phaeovirus unasiliculosus</taxon>
        <taxon>Ectocarpus siliculosus virus 1</taxon>
    </lineage>
</organism>
<feature type="region of interest" description="Disordered" evidence="1">
    <location>
        <begin position="239"/>
        <end position="289"/>
    </location>
</feature>
<dbReference type="EMBL" id="AF204951">
    <property type="protein sequence ID" value="AAK14499.1"/>
    <property type="molecule type" value="Genomic_DNA"/>
</dbReference>
<feature type="compositionally biased region" description="Acidic residues" evidence="1">
    <location>
        <begin position="254"/>
        <end position="289"/>
    </location>
</feature>
<keyword evidence="3" id="KW-1185">Reference proteome</keyword>
<reference evidence="2 3" key="2">
    <citation type="journal article" date="1998" name="Adv. Virus Res.">
        <title>Viruses in marine brown algae.</title>
        <authorList>
            <person name="Muller D.G."/>
            <person name="Kapp M."/>
            <person name="Knippers R."/>
        </authorList>
    </citation>
    <scope>NUCLEOTIDE SEQUENCE [LARGE SCALE GENOMIC DNA]</scope>
    <source>
        <strain evidence="3">Isolate New Zealand/Kaikoura/1988</strain>
    </source>
</reference>
<dbReference type="Proteomes" id="UP000000864">
    <property type="component" value="Segment"/>
</dbReference>
<accession>Q8QNJ7</accession>